<evidence type="ECO:0000256" key="2">
    <source>
        <dbReference type="ARBA" id="ARBA00022600"/>
    </source>
</evidence>
<dbReference type="InterPro" id="IPR011831">
    <property type="entry name" value="ADP-Glc_PPase"/>
</dbReference>
<reference evidence="10" key="1">
    <citation type="journal article" date="2020" name="mSystems">
        <title>Genome- and Community-Level Interaction Insights into Carbon Utilization and Element Cycling Functions of Hydrothermarchaeota in Hydrothermal Sediment.</title>
        <authorList>
            <person name="Zhou Z."/>
            <person name="Liu Y."/>
            <person name="Xu W."/>
            <person name="Pan J."/>
            <person name="Luo Z.H."/>
            <person name="Li M."/>
        </authorList>
    </citation>
    <scope>NUCLEOTIDE SEQUENCE [LARGE SCALE GENOMIC DNA]</scope>
    <source>
        <strain evidence="10">HyVt-102</strain>
    </source>
</reference>
<dbReference type="CDD" id="cd02508">
    <property type="entry name" value="ADP_Glucose_PP"/>
    <property type="match status" value="1"/>
</dbReference>
<evidence type="ECO:0000256" key="8">
    <source>
        <dbReference type="ARBA" id="ARBA00023277"/>
    </source>
</evidence>
<dbReference type="InterPro" id="IPR029044">
    <property type="entry name" value="Nucleotide-diphossugar_trans"/>
</dbReference>
<keyword evidence="2" id="KW-0321">Glycogen metabolism</keyword>
<dbReference type="Proteomes" id="UP000885847">
    <property type="component" value="Unassembled WGS sequence"/>
</dbReference>
<evidence type="ECO:0000256" key="6">
    <source>
        <dbReference type="ARBA" id="ARBA00022840"/>
    </source>
</evidence>
<dbReference type="Pfam" id="PF00483">
    <property type="entry name" value="NTP_transferase"/>
    <property type="match status" value="1"/>
</dbReference>
<evidence type="ECO:0000256" key="5">
    <source>
        <dbReference type="ARBA" id="ARBA00022741"/>
    </source>
</evidence>
<feature type="domain" description="Nucleotidyl transferase" evidence="9">
    <location>
        <begin position="11"/>
        <end position="187"/>
    </location>
</feature>
<proteinExistence type="inferred from homology"/>
<gene>
    <name evidence="10" type="ORF">ENF18_00005</name>
</gene>
<dbReference type="AlphaFoldDB" id="A0A7C0VB61"/>
<sequence length="197" mass="22855">MYSFSKSVMTFVLAGGKGTRLYPLTKFRAKPAVPFIGVYRIIDFVLSNAVNSGLRKIVLLTQYLSLSLDRHIRIAWDLFKYDVDGYIYSLPAQHRYGEKWYEGTADAVYQNIYTLQLERPEYLLILSGDHIYKMDYKDLFEFHEKSKSDFTLVALLYPTKKSSRFGVLKVNKRGRVLSFHEKPEKPPEFPGKPGYSL</sequence>
<keyword evidence="5" id="KW-0547">Nucleotide-binding</keyword>
<feature type="non-terminal residue" evidence="10">
    <location>
        <position position="197"/>
    </location>
</feature>
<accession>A0A7C0VB61</accession>
<keyword evidence="3" id="KW-0808">Transferase</keyword>
<keyword evidence="8" id="KW-0119">Carbohydrate metabolism</keyword>
<evidence type="ECO:0000259" key="9">
    <source>
        <dbReference type="Pfam" id="PF00483"/>
    </source>
</evidence>
<evidence type="ECO:0000313" key="10">
    <source>
        <dbReference type="EMBL" id="HDI82155.1"/>
    </source>
</evidence>
<keyword evidence="4 10" id="KW-0548">Nucleotidyltransferase</keyword>
<dbReference type="PROSITE" id="PS00808">
    <property type="entry name" value="ADP_GLC_PYROPHOSPH_1"/>
    <property type="match status" value="1"/>
</dbReference>
<keyword evidence="6" id="KW-0067">ATP-binding</keyword>
<dbReference type="PANTHER" id="PTHR43523">
    <property type="entry name" value="GLUCOSE-1-PHOSPHATE ADENYLYLTRANSFERASE-RELATED"/>
    <property type="match status" value="1"/>
</dbReference>
<dbReference type="PANTHER" id="PTHR43523:SF2">
    <property type="entry name" value="GLUCOSE-1-PHOSPHATE ADENYLYLTRANSFERASE"/>
    <property type="match status" value="1"/>
</dbReference>
<dbReference type="GO" id="GO:0005978">
    <property type="term" value="P:glycogen biosynthetic process"/>
    <property type="evidence" value="ECO:0007669"/>
    <property type="project" value="UniProtKB-KW"/>
</dbReference>
<comment type="caution">
    <text evidence="10">The sequence shown here is derived from an EMBL/GenBank/DDBJ whole genome shotgun (WGS) entry which is preliminary data.</text>
</comment>
<dbReference type="Gene3D" id="3.90.550.10">
    <property type="entry name" value="Spore Coat Polysaccharide Biosynthesis Protein SpsA, Chain A"/>
    <property type="match status" value="1"/>
</dbReference>
<dbReference type="SUPFAM" id="SSF53448">
    <property type="entry name" value="Nucleotide-diphospho-sugar transferases"/>
    <property type="match status" value="1"/>
</dbReference>
<dbReference type="GO" id="GO:0008878">
    <property type="term" value="F:glucose-1-phosphate adenylyltransferase activity"/>
    <property type="evidence" value="ECO:0007669"/>
    <property type="project" value="InterPro"/>
</dbReference>
<evidence type="ECO:0000256" key="7">
    <source>
        <dbReference type="ARBA" id="ARBA00023056"/>
    </source>
</evidence>
<comment type="similarity">
    <text evidence="1">Belongs to the bacterial/plant glucose-1-phosphate adenylyltransferase family.</text>
</comment>
<organism evidence="10">
    <name type="scientific">candidate division WOR-3 bacterium</name>
    <dbReference type="NCBI Taxonomy" id="2052148"/>
    <lineage>
        <taxon>Bacteria</taxon>
        <taxon>Bacteria division WOR-3</taxon>
    </lineage>
</organism>
<evidence type="ECO:0000256" key="4">
    <source>
        <dbReference type="ARBA" id="ARBA00022695"/>
    </source>
</evidence>
<dbReference type="PROSITE" id="PS00809">
    <property type="entry name" value="ADP_GLC_PYROPHOSPH_2"/>
    <property type="match status" value="1"/>
</dbReference>
<evidence type="ECO:0000256" key="3">
    <source>
        <dbReference type="ARBA" id="ARBA00022679"/>
    </source>
</evidence>
<protein>
    <submittedName>
        <fullName evidence="10">Glucose-1-phosphate adenylyltransferase</fullName>
    </submittedName>
</protein>
<dbReference type="InterPro" id="IPR005836">
    <property type="entry name" value="ADP_Glu_pyroP_CS"/>
</dbReference>
<evidence type="ECO:0000256" key="1">
    <source>
        <dbReference type="ARBA" id="ARBA00010443"/>
    </source>
</evidence>
<keyword evidence="7" id="KW-0320">Glycogen biosynthesis</keyword>
<dbReference type="InterPro" id="IPR005835">
    <property type="entry name" value="NTP_transferase_dom"/>
</dbReference>
<dbReference type="GO" id="GO:0005524">
    <property type="term" value="F:ATP binding"/>
    <property type="evidence" value="ECO:0007669"/>
    <property type="project" value="UniProtKB-KW"/>
</dbReference>
<name>A0A7C0VB61_UNCW3</name>
<dbReference type="EMBL" id="DQWE01000001">
    <property type="protein sequence ID" value="HDI82155.1"/>
    <property type="molecule type" value="Genomic_DNA"/>
</dbReference>